<feature type="region of interest" description="Disordered" evidence="2">
    <location>
        <begin position="1"/>
        <end position="27"/>
    </location>
</feature>
<sequence>MERHGGGSGCVSDARRRTAGHARPLTTPLLNTQEDTLMKTLLTSTALALITLTPAYGDSQTAADPATNAAPEMATERAANGTPMHSPFIDSKTANAQAAIIDLRASDLIGKRIYTSEEEWSEQSVDDVSGNWNDIGEVSDIVLAKDGSSEAVLLDIGGFLGIGERTVAVKIDALEFVRDGDDAGDYFVVLTADRATLETAPEFDESKIGAWTSAAFTETKDAANRTKDKLAATASDAKDKLHNMTANSSAPMEGFVMVDADKITAEQLDGQWVYDATGEHIGEVSEINLNADGKVSDVIIDVGGFLGMGEKPVALAYDEIKLQRAKDGDELRVNVNATKEELEAMPEYGS</sequence>
<comment type="caution">
    <text evidence="4">The sequence shown here is derived from an EMBL/GenBank/DDBJ whole genome shotgun (WGS) entry which is preliminary data.</text>
</comment>
<gene>
    <name evidence="4" type="ORF">DI396_02975</name>
</gene>
<dbReference type="OrthoDB" id="7876889at2"/>
<dbReference type="PANTHER" id="PTHR36505">
    <property type="entry name" value="BLR1072 PROTEIN"/>
    <property type="match status" value="1"/>
</dbReference>
<feature type="coiled-coil region" evidence="1">
    <location>
        <begin position="220"/>
        <end position="247"/>
    </location>
</feature>
<accession>A0A2V4MU51</accession>
<name>A0A2V4MU51_9RHOB</name>
<dbReference type="InterPro" id="IPR011033">
    <property type="entry name" value="PRC_barrel-like_sf"/>
</dbReference>
<dbReference type="Pfam" id="PF05239">
    <property type="entry name" value="PRC"/>
    <property type="match status" value="2"/>
</dbReference>
<dbReference type="Gene3D" id="2.30.30.240">
    <property type="entry name" value="PRC-barrel domain"/>
    <property type="match status" value="2"/>
</dbReference>
<evidence type="ECO:0000313" key="4">
    <source>
        <dbReference type="EMBL" id="PYC49039.1"/>
    </source>
</evidence>
<keyword evidence="1" id="KW-0175">Coiled coil</keyword>
<dbReference type="Proteomes" id="UP000248012">
    <property type="component" value="Unassembled WGS sequence"/>
</dbReference>
<evidence type="ECO:0000313" key="5">
    <source>
        <dbReference type="Proteomes" id="UP000248012"/>
    </source>
</evidence>
<dbReference type="PANTHER" id="PTHR36505:SF1">
    <property type="entry name" value="BLR1072 PROTEIN"/>
    <property type="match status" value="1"/>
</dbReference>
<reference evidence="4 5" key="1">
    <citation type="submission" date="2018-05" db="EMBL/GenBank/DDBJ databases">
        <title>Oceanovita maritima gen. nov., sp. nov., a marine bacterium in the family Rhodobacteraceae isolated from surface seawater of Lundu port Xiamen, China.</title>
        <authorList>
            <person name="Hetharua B.H."/>
            <person name="Min D."/>
            <person name="Liao H."/>
            <person name="Tian Y."/>
        </authorList>
    </citation>
    <scope>NUCLEOTIDE SEQUENCE [LARGE SCALE GENOMIC DNA]</scope>
    <source>
        <strain evidence="4 5">FSX-11</strain>
    </source>
</reference>
<dbReference type="EMBL" id="QFVT01000002">
    <property type="protein sequence ID" value="PYC49039.1"/>
    <property type="molecule type" value="Genomic_DNA"/>
</dbReference>
<dbReference type="SUPFAM" id="SSF50346">
    <property type="entry name" value="PRC-barrel domain"/>
    <property type="match status" value="2"/>
</dbReference>
<feature type="domain" description="PRC-barrel" evidence="3">
    <location>
        <begin position="262"/>
        <end position="323"/>
    </location>
</feature>
<dbReference type="AlphaFoldDB" id="A0A2V4MU51"/>
<evidence type="ECO:0000256" key="2">
    <source>
        <dbReference type="SAM" id="MobiDB-lite"/>
    </source>
</evidence>
<evidence type="ECO:0000256" key="1">
    <source>
        <dbReference type="SAM" id="Coils"/>
    </source>
</evidence>
<protein>
    <submittedName>
        <fullName evidence="4">Photosystem reaction center subunit H</fullName>
    </submittedName>
</protein>
<feature type="domain" description="PRC-barrel" evidence="3">
    <location>
        <begin position="103"/>
        <end position="182"/>
    </location>
</feature>
<evidence type="ECO:0000259" key="3">
    <source>
        <dbReference type="Pfam" id="PF05239"/>
    </source>
</evidence>
<proteinExistence type="predicted"/>
<dbReference type="InterPro" id="IPR027275">
    <property type="entry name" value="PRC-brl_dom"/>
</dbReference>
<organism evidence="4 5">
    <name type="scientific">Litorivita pollutaquae</name>
    <dbReference type="NCBI Taxonomy" id="2200892"/>
    <lineage>
        <taxon>Bacteria</taxon>
        <taxon>Pseudomonadati</taxon>
        <taxon>Pseudomonadota</taxon>
        <taxon>Alphaproteobacteria</taxon>
        <taxon>Rhodobacterales</taxon>
        <taxon>Paracoccaceae</taxon>
        <taxon>Litorivita</taxon>
    </lineage>
</organism>
<keyword evidence="5" id="KW-1185">Reference proteome</keyword>